<comment type="caution">
    <text evidence="1">The sequence shown here is derived from an EMBL/GenBank/DDBJ whole genome shotgun (WGS) entry which is preliminary data.</text>
</comment>
<evidence type="ECO:0000313" key="1">
    <source>
        <dbReference type="EMBL" id="RRQ22328.1"/>
    </source>
</evidence>
<name>A0A426QKP6_9GAMM</name>
<protein>
    <submittedName>
        <fullName evidence="1">Uncharacterized protein</fullName>
    </submittedName>
</protein>
<dbReference type="AlphaFoldDB" id="A0A426QKP6"/>
<proteinExistence type="predicted"/>
<dbReference type="EMBL" id="QZMU01000001">
    <property type="protein sequence ID" value="RRQ22328.1"/>
    <property type="molecule type" value="Genomic_DNA"/>
</dbReference>
<accession>A0A426QKP6</accession>
<dbReference type="Proteomes" id="UP000287798">
    <property type="component" value="Unassembled WGS sequence"/>
</dbReference>
<dbReference type="RefSeq" id="WP_125181670.1">
    <property type="nucleotide sequence ID" value="NZ_QZMU01000001.1"/>
</dbReference>
<keyword evidence="2" id="KW-1185">Reference proteome</keyword>
<sequence>MRHHYRKPDPLVLLALFVGLGVVVTTGTLAVGTDPAPATITSAAAADPAAFSQQAPPLRP</sequence>
<evidence type="ECO:0000313" key="2">
    <source>
        <dbReference type="Proteomes" id="UP000287798"/>
    </source>
</evidence>
<gene>
    <name evidence="1" type="ORF">D6C00_10445</name>
</gene>
<organism evidence="1 2">
    <name type="scientific">Thiohalobacter thiocyanaticus</name>
    <dbReference type="NCBI Taxonomy" id="585455"/>
    <lineage>
        <taxon>Bacteria</taxon>
        <taxon>Pseudomonadati</taxon>
        <taxon>Pseudomonadota</taxon>
        <taxon>Gammaproteobacteria</taxon>
        <taxon>Thiohalobacterales</taxon>
        <taxon>Thiohalobacteraceae</taxon>
        <taxon>Thiohalobacter</taxon>
    </lineage>
</organism>
<reference evidence="1 2" key="1">
    <citation type="journal article" date="2010" name="Int. J. Syst. Evol. Microbiol.">
        <title>Thiohalobacter thiocyanaticus gen. nov., sp. nov., a moderately halophilic, sulfur-oxidizing gammaproteobacterium from hypersaline lakes, that utilizes thiocyanate.</title>
        <authorList>
            <person name="Sorokin D.Y."/>
            <person name="Kovaleva O.L."/>
            <person name="Tourova T.P."/>
            <person name="Muyzer G."/>
        </authorList>
    </citation>
    <scope>NUCLEOTIDE SEQUENCE [LARGE SCALE GENOMIC DNA]</scope>
    <source>
        <strain evidence="1 2">Hrh1</strain>
    </source>
</reference>